<protein>
    <submittedName>
        <fullName evidence="1">Uncharacterized protein</fullName>
    </submittedName>
</protein>
<dbReference type="RefSeq" id="WP_155886213.1">
    <property type="nucleotide sequence ID" value="NZ_AUBJ02000001.1"/>
</dbReference>
<name>A0ABT1JKS8_ACTCY</name>
<sequence>MIVLVLVLVLVPVVVSVLTGCLALSVVVGLVASFRSAVEDHPLSRSLTTLFPGPTP</sequence>
<evidence type="ECO:0000313" key="1">
    <source>
        <dbReference type="EMBL" id="MCP2333115.1"/>
    </source>
</evidence>
<proteinExistence type="predicted"/>
<keyword evidence="2" id="KW-1185">Reference proteome</keyword>
<evidence type="ECO:0000313" key="2">
    <source>
        <dbReference type="Proteomes" id="UP000791080"/>
    </source>
</evidence>
<reference evidence="1 2" key="2">
    <citation type="submission" date="2022-06" db="EMBL/GenBank/DDBJ databases">
        <title>Genomic Encyclopedia of Type Strains, Phase I: the one thousand microbial genomes (KMG-I) project.</title>
        <authorList>
            <person name="Kyrpides N."/>
        </authorList>
    </citation>
    <scope>NUCLEOTIDE SEQUENCE [LARGE SCALE GENOMIC DNA]</scope>
    <source>
        <strain evidence="1 2">DSM 43889</strain>
    </source>
</reference>
<dbReference type="EMBL" id="AUBJ02000001">
    <property type="protein sequence ID" value="MCP2333115.1"/>
    <property type="molecule type" value="Genomic_DNA"/>
</dbReference>
<organism evidence="1 2">
    <name type="scientific">Actinoalloteichus caeruleus DSM 43889</name>
    <dbReference type="NCBI Taxonomy" id="1120930"/>
    <lineage>
        <taxon>Bacteria</taxon>
        <taxon>Bacillati</taxon>
        <taxon>Actinomycetota</taxon>
        <taxon>Actinomycetes</taxon>
        <taxon>Pseudonocardiales</taxon>
        <taxon>Pseudonocardiaceae</taxon>
        <taxon>Actinoalloteichus</taxon>
        <taxon>Actinoalloteichus cyanogriseus</taxon>
    </lineage>
</organism>
<dbReference type="Proteomes" id="UP000791080">
    <property type="component" value="Unassembled WGS sequence"/>
</dbReference>
<accession>A0ABT1JKS8</accession>
<reference evidence="1 2" key="1">
    <citation type="submission" date="2013-07" db="EMBL/GenBank/DDBJ databases">
        <authorList>
            <consortium name="DOE Joint Genome Institute"/>
            <person name="Reeve W."/>
            <person name="Huntemann M."/>
            <person name="Han J."/>
            <person name="Chen A."/>
            <person name="Kyrpides N."/>
            <person name="Mavromatis K."/>
            <person name="Markowitz V."/>
            <person name="Palaniappan K."/>
            <person name="Ivanova N."/>
            <person name="Schaumberg A."/>
            <person name="Pati A."/>
            <person name="Liolios K."/>
            <person name="Nordberg H.P."/>
            <person name="Cantor M.N."/>
            <person name="Hua S.X."/>
            <person name="Woyke T."/>
        </authorList>
    </citation>
    <scope>NUCLEOTIDE SEQUENCE [LARGE SCALE GENOMIC DNA]</scope>
    <source>
        <strain evidence="1 2">DSM 43889</strain>
    </source>
</reference>
<comment type="caution">
    <text evidence="1">The sequence shown here is derived from an EMBL/GenBank/DDBJ whole genome shotgun (WGS) entry which is preliminary data.</text>
</comment>
<gene>
    <name evidence="1" type="ORF">G443_003385</name>
</gene>